<evidence type="ECO:0000313" key="1">
    <source>
        <dbReference type="EMBL" id="MFD2096546.1"/>
    </source>
</evidence>
<dbReference type="InterPro" id="IPR009078">
    <property type="entry name" value="Ferritin-like_SF"/>
</dbReference>
<sequence>MRFKQARELLLFVADARLALSKLYQSWVNRLENPRSRLLLEFLVTREQEQRRALKEYIELATPAALDTWFDNTSESDLMERIDGWTFAPDIDEHDLLGEALKLDNELMGLLSQQVPNAASVETQELLINLLAHEQERQRRMIHGVARMDDI</sequence>
<dbReference type="Proteomes" id="UP001597380">
    <property type="component" value="Unassembled WGS sequence"/>
</dbReference>
<dbReference type="RefSeq" id="WP_345339066.1">
    <property type="nucleotide sequence ID" value="NZ_BAABLI010000008.1"/>
</dbReference>
<gene>
    <name evidence="1" type="ORF">ACFSJ3_11160</name>
</gene>
<reference evidence="2" key="1">
    <citation type="journal article" date="2019" name="Int. J. Syst. Evol. Microbiol.">
        <title>The Global Catalogue of Microorganisms (GCM) 10K type strain sequencing project: providing services to taxonomists for standard genome sequencing and annotation.</title>
        <authorList>
            <consortium name="The Broad Institute Genomics Platform"/>
            <consortium name="The Broad Institute Genome Sequencing Center for Infectious Disease"/>
            <person name="Wu L."/>
            <person name="Ma J."/>
        </authorList>
    </citation>
    <scope>NUCLEOTIDE SEQUENCE [LARGE SCALE GENOMIC DNA]</scope>
    <source>
        <strain evidence="2">CGMCC 1.10992</strain>
    </source>
</reference>
<dbReference type="SUPFAM" id="SSF47240">
    <property type="entry name" value="Ferritin-like"/>
    <property type="match status" value="1"/>
</dbReference>
<accession>A0ABW4XLU9</accession>
<keyword evidence="2" id="KW-1185">Reference proteome</keyword>
<organism evidence="1 2">
    <name type="scientific">Corallincola platygyrae</name>
    <dbReference type="NCBI Taxonomy" id="1193278"/>
    <lineage>
        <taxon>Bacteria</taxon>
        <taxon>Pseudomonadati</taxon>
        <taxon>Pseudomonadota</taxon>
        <taxon>Gammaproteobacteria</taxon>
        <taxon>Alteromonadales</taxon>
        <taxon>Psychromonadaceae</taxon>
        <taxon>Corallincola</taxon>
    </lineage>
</organism>
<protein>
    <submittedName>
        <fullName evidence="1">Uncharacterized protein</fullName>
    </submittedName>
</protein>
<evidence type="ECO:0000313" key="2">
    <source>
        <dbReference type="Proteomes" id="UP001597380"/>
    </source>
</evidence>
<proteinExistence type="predicted"/>
<dbReference type="EMBL" id="JBHUHT010000012">
    <property type="protein sequence ID" value="MFD2096546.1"/>
    <property type="molecule type" value="Genomic_DNA"/>
</dbReference>
<comment type="caution">
    <text evidence="1">The sequence shown here is derived from an EMBL/GenBank/DDBJ whole genome shotgun (WGS) entry which is preliminary data.</text>
</comment>
<name>A0ABW4XLU9_9GAMM</name>